<comment type="caution">
    <text evidence="1">The sequence shown here is derived from an EMBL/GenBank/DDBJ whole genome shotgun (WGS) entry which is preliminary data.</text>
</comment>
<gene>
    <name evidence="1" type="ORF">J7405_00905</name>
</gene>
<reference evidence="1" key="1">
    <citation type="submission" date="2021-03" db="EMBL/GenBank/DDBJ databases">
        <title>Molecular characterization of Xanthomonas species pathogenic on Araceae and the development of a triplex TaqMan assay for detection of X. phaseoli pv. dieffenbachiae.</title>
        <authorList>
            <person name="Van Der Wolf J."/>
            <person name="Krijger M."/>
            <person name="Mendes O."/>
            <person name="Brankovics B."/>
            <person name="Bonants P."/>
            <person name="Meekes E."/>
        </authorList>
    </citation>
    <scope>NUCLEOTIDE SEQUENCE</scope>
    <source>
        <strain evidence="1">NBC1264</strain>
    </source>
</reference>
<protein>
    <submittedName>
        <fullName evidence="1">Uncharacterized protein</fullName>
    </submittedName>
</protein>
<dbReference type="RefSeq" id="WP_159252335.1">
    <property type="nucleotide sequence ID" value="NZ_JAGHXV010000001.1"/>
</dbReference>
<dbReference type="AlphaFoldDB" id="A0A8I2BTG1"/>
<evidence type="ECO:0000313" key="2">
    <source>
        <dbReference type="Proteomes" id="UP000668572"/>
    </source>
</evidence>
<name>A0A8I2BTG1_XANMN</name>
<sequence length="89" mass="10012">MTELSDRDRLRLLLASAWPARSIGLGASSSRSSASATLGRPVIVQTTLPRLTRRFYRIQHLQKRLSGNLQRFVAHGDLHELRVCGWPTC</sequence>
<dbReference type="EMBL" id="JAGHXW010000002">
    <property type="protein sequence ID" value="MBO9758143.1"/>
    <property type="molecule type" value="Genomic_DNA"/>
</dbReference>
<accession>A0A8I2BTG1</accession>
<proteinExistence type="predicted"/>
<evidence type="ECO:0000313" key="1">
    <source>
        <dbReference type="EMBL" id="MBO9758143.1"/>
    </source>
</evidence>
<organism evidence="1 2">
    <name type="scientific">Xanthomonas manihotis</name>
    <dbReference type="NCBI Taxonomy" id="43353"/>
    <lineage>
        <taxon>Bacteria</taxon>
        <taxon>Pseudomonadati</taxon>
        <taxon>Pseudomonadota</taxon>
        <taxon>Gammaproteobacteria</taxon>
        <taxon>Lysobacterales</taxon>
        <taxon>Lysobacteraceae</taxon>
        <taxon>Xanthomonas</taxon>
    </lineage>
</organism>
<dbReference type="Proteomes" id="UP000668572">
    <property type="component" value="Unassembled WGS sequence"/>
</dbReference>